<protein>
    <submittedName>
        <fullName evidence="2">Uncharacterized protein</fullName>
    </submittedName>
</protein>
<feature type="region of interest" description="Disordered" evidence="1">
    <location>
        <begin position="513"/>
        <end position="541"/>
    </location>
</feature>
<gene>
    <name evidence="2" type="ORF">AOQ84DRAFT_279185</name>
</gene>
<feature type="compositionally biased region" description="Pro residues" evidence="1">
    <location>
        <begin position="524"/>
        <end position="535"/>
    </location>
</feature>
<dbReference type="OrthoDB" id="3353407at2759"/>
<dbReference type="EMBL" id="KV748460">
    <property type="protein sequence ID" value="OCL15298.1"/>
    <property type="molecule type" value="Genomic_DNA"/>
</dbReference>
<proteinExistence type="predicted"/>
<dbReference type="InterPro" id="IPR021822">
    <property type="entry name" value="DUF3405"/>
</dbReference>
<organism evidence="2 3">
    <name type="scientific">Glonium stellatum</name>
    <dbReference type="NCBI Taxonomy" id="574774"/>
    <lineage>
        <taxon>Eukaryota</taxon>
        <taxon>Fungi</taxon>
        <taxon>Dikarya</taxon>
        <taxon>Ascomycota</taxon>
        <taxon>Pezizomycotina</taxon>
        <taxon>Dothideomycetes</taxon>
        <taxon>Pleosporomycetidae</taxon>
        <taxon>Gloniales</taxon>
        <taxon>Gloniaceae</taxon>
        <taxon>Glonium</taxon>
    </lineage>
</organism>
<feature type="region of interest" description="Disordered" evidence="1">
    <location>
        <begin position="43"/>
        <end position="71"/>
    </location>
</feature>
<dbReference type="AlphaFoldDB" id="A0A8E2FG50"/>
<feature type="non-terminal residue" evidence="2">
    <location>
        <position position="1"/>
    </location>
</feature>
<evidence type="ECO:0000313" key="3">
    <source>
        <dbReference type="Proteomes" id="UP000250140"/>
    </source>
</evidence>
<name>A0A8E2FG50_9PEZI</name>
<accession>A0A8E2FG50</accession>
<evidence type="ECO:0000256" key="1">
    <source>
        <dbReference type="SAM" id="MobiDB-lite"/>
    </source>
</evidence>
<feature type="compositionally biased region" description="Basic and acidic residues" evidence="1">
    <location>
        <begin position="293"/>
        <end position="315"/>
    </location>
</feature>
<reference evidence="2 3" key="1">
    <citation type="journal article" date="2016" name="Nat. Commun.">
        <title>Ectomycorrhizal ecology is imprinted in the genome of the dominant symbiotic fungus Cenococcum geophilum.</title>
        <authorList>
            <consortium name="DOE Joint Genome Institute"/>
            <person name="Peter M."/>
            <person name="Kohler A."/>
            <person name="Ohm R.A."/>
            <person name="Kuo A."/>
            <person name="Krutzmann J."/>
            <person name="Morin E."/>
            <person name="Arend M."/>
            <person name="Barry K.W."/>
            <person name="Binder M."/>
            <person name="Choi C."/>
            <person name="Clum A."/>
            <person name="Copeland A."/>
            <person name="Grisel N."/>
            <person name="Haridas S."/>
            <person name="Kipfer T."/>
            <person name="LaButti K."/>
            <person name="Lindquist E."/>
            <person name="Lipzen A."/>
            <person name="Maire R."/>
            <person name="Meier B."/>
            <person name="Mihaltcheva S."/>
            <person name="Molinier V."/>
            <person name="Murat C."/>
            <person name="Poggeler S."/>
            <person name="Quandt C.A."/>
            <person name="Sperisen C."/>
            <person name="Tritt A."/>
            <person name="Tisserant E."/>
            <person name="Crous P.W."/>
            <person name="Henrissat B."/>
            <person name="Nehls U."/>
            <person name="Egli S."/>
            <person name="Spatafora J.W."/>
            <person name="Grigoriev I.V."/>
            <person name="Martin F.M."/>
        </authorList>
    </citation>
    <scope>NUCLEOTIDE SEQUENCE [LARGE SCALE GENOMIC DNA]</scope>
    <source>
        <strain evidence="2 3">CBS 207.34</strain>
    </source>
</reference>
<evidence type="ECO:0000313" key="2">
    <source>
        <dbReference type="EMBL" id="OCL15298.1"/>
    </source>
</evidence>
<sequence length="672" mass="77342">MLVHSFRRQLLLLSFLAFIFFVTFFKEWPYVNNLNYDQLSFGPTPSPSPETTPEHAPAPVFHAPSSPNTIDVPEKAPSPTGMRPETLLYSAKPAASTSEAPEPTNTLEYMASMLKWNRPGKDNKHWPPYEDYRNTDYDPNRWEEFKMDHRIYDNGVEQLNETAKSLLLPYLPYPKYNSPEWREKWKGKYVACKGARGVPLTDSKEDQIMAYRGLPNDFPEPLVSRPDAVGLDSDVCFDRYSRYGPYGFNDAIGKPQVDWKNVKWGELQNQCLAQNKARYRPDARRPTNMRPGAELREEPMDTSVHTESRRAKADKPTPSYHSRTAVLIRAYEGYTYEENDILAIRAMITELSLFSGGEYQVFLLVQIKSKTADIFASPKNYDEALRRYVPSELRDIAILWHESIFQAWYPAVTDWQVYWHQFMCVQWFSQTHPEFDFVWNWETDARYTGNHYHFLTQLAAFAASQPRKLLWERNSRFYLPAAHGTNYSAFAADTNARVLAAHAAGHIPNDPVWGPRPYASASPPQRPLGPTPPHPQTHDNFSWGVDEPADLLTLLPLFDPRQTHWSYKDKIWNYVAGVRPTFTPESPTDRLFAHPGFARLHRRVFVNTVVRLSRSLLRAMHVENRAGRAMVAEMWPGSVALQHGLKAVYAPHPVWADRVWAPRYADAVFNAA</sequence>
<dbReference type="PANTHER" id="PTHR36205:SF2">
    <property type="entry name" value="MAJOR FACILITATOR SUPERFAMILY TRANSPORTER"/>
    <property type="match status" value="1"/>
</dbReference>
<dbReference type="Pfam" id="PF11885">
    <property type="entry name" value="DUF3405"/>
    <property type="match status" value="1"/>
</dbReference>
<dbReference type="PANTHER" id="PTHR36205">
    <property type="entry name" value="CHROMOSOME 19, WHOLE GENOME SHOTGUN SEQUENCE"/>
    <property type="match status" value="1"/>
</dbReference>
<keyword evidence="3" id="KW-1185">Reference proteome</keyword>
<feature type="region of interest" description="Disordered" evidence="1">
    <location>
        <begin position="279"/>
        <end position="318"/>
    </location>
</feature>
<dbReference type="Proteomes" id="UP000250140">
    <property type="component" value="Unassembled WGS sequence"/>
</dbReference>